<evidence type="ECO:0000256" key="1">
    <source>
        <dbReference type="SAM" id="Phobius"/>
    </source>
</evidence>
<feature type="transmembrane region" description="Helical" evidence="1">
    <location>
        <begin position="203"/>
        <end position="221"/>
    </location>
</feature>
<feature type="transmembrane region" description="Helical" evidence="1">
    <location>
        <begin position="121"/>
        <end position="138"/>
    </location>
</feature>
<dbReference type="EMBL" id="RCHS01000738">
    <property type="protein sequence ID" value="RMX57138.1"/>
    <property type="molecule type" value="Genomic_DNA"/>
</dbReference>
<feature type="transmembrane region" description="Helical" evidence="1">
    <location>
        <begin position="144"/>
        <end position="168"/>
    </location>
</feature>
<dbReference type="Proteomes" id="UP000275408">
    <property type="component" value="Unassembled WGS sequence"/>
</dbReference>
<sequence>MSLTHFLLLTVLDFVGVYFNMRMLTYCFKDKTKYKFLQKCRGLSIFQCACQFVIVITGAVDSWRIFNDRSYNPGQPYNVVKLFSISFTFVQACNLTAILCIDSEHPLVTFRHQDRCSKLKIAAAVTLGLIGSSMIWWFSCFPHYYISVTVFITVRFIFIALFIILLLAAGFKYLKDDFEDTTSKVFIDCEVLWNICKENKRPTLFIATLLLCLVMVLSGFLLDREKHALMVTNSEIIYDFIMRFVVGIILPVTFSDLIEQSSFDDEEAVETMIV</sequence>
<keyword evidence="1" id="KW-1133">Transmembrane helix</keyword>
<proteinExistence type="predicted"/>
<keyword evidence="3" id="KW-1185">Reference proteome</keyword>
<feature type="transmembrane region" description="Helical" evidence="1">
    <location>
        <begin position="236"/>
        <end position="254"/>
    </location>
</feature>
<dbReference type="AlphaFoldDB" id="A0A3M6UUZ5"/>
<reference evidence="2 3" key="1">
    <citation type="journal article" date="2018" name="Sci. Rep.">
        <title>Comparative analysis of the Pocillopora damicornis genome highlights role of immune system in coral evolution.</title>
        <authorList>
            <person name="Cunning R."/>
            <person name="Bay R.A."/>
            <person name="Gillette P."/>
            <person name="Baker A.C."/>
            <person name="Traylor-Knowles N."/>
        </authorList>
    </citation>
    <scope>NUCLEOTIDE SEQUENCE [LARGE SCALE GENOMIC DNA]</scope>
    <source>
        <strain evidence="2">RSMAS</strain>
        <tissue evidence="2">Whole animal</tissue>
    </source>
</reference>
<comment type="caution">
    <text evidence="2">The sequence shown here is derived from an EMBL/GenBank/DDBJ whole genome shotgun (WGS) entry which is preliminary data.</text>
</comment>
<dbReference type="OrthoDB" id="10362068at2759"/>
<keyword evidence="1" id="KW-0812">Transmembrane</keyword>
<evidence type="ECO:0000313" key="3">
    <source>
        <dbReference type="Proteomes" id="UP000275408"/>
    </source>
</evidence>
<organism evidence="2 3">
    <name type="scientific">Pocillopora damicornis</name>
    <name type="common">Cauliflower coral</name>
    <name type="synonym">Millepora damicornis</name>
    <dbReference type="NCBI Taxonomy" id="46731"/>
    <lineage>
        <taxon>Eukaryota</taxon>
        <taxon>Metazoa</taxon>
        <taxon>Cnidaria</taxon>
        <taxon>Anthozoa</taxon>
        <taxon>Hexacorallia</taxon>
        <taxon>Scleractinia</taxon>
        <taxon>Astrocoeniina</taxon>
        <taxon>Pocilloporidae</taxon>
        <taxon>Pocillopora</taxon>
    </lineage>
</organism>
<name>A0A3M6UUZ5_POCDA</name>
<feature type="transmembrane region" description="Helical" evidence="1">
    <location>
        <begin position="40"/>
        <end position="60"/>
    </location>
</feature>
<feature type="transmembrane region" description="Helical" evidence="1">
    <location>
        <begin position="80"/>
        <end position="101"/>
    </location>
</feature>
<accession>A0A3M6UUZ5</accession>
<keyword evidence="1" id="KW-0472">Membrane</keyword>
<feature type="transmembrane region" description="Helical" evidence="1">
    <location>
        <begin position="6"/>
        <end position="28"/>
    </location>
</feature>
<evidence type="ECO:0000313" key="2">
    <source>
        <dbReference type="EMBL" id="RMX57138.1"/>
    </source>
</evidence>
<protein>
    <submittedName>
        <fullName evidence="2">Uncharacterized protein</fullName>
    </submittedName>
</protein>
<gene>
    <name evidence="2" type="ORF">pdam_00023166</name>
</gene>